<evidence type="ECO:0000256" key="6">
    <source>
        <dbReference type="ARBA" id="ARBA00022833"/>
    </source>
</evidence>
<organism evidence="10 11">
    <name type="scientific">Parafrankia irregularis</name>
    <dbReference type="NCBI Taxonomy" id="795642"/>
    <lineage>
        <taxon>Bacteria</taxon>
        <taxon>Bacillati</taxon>
        <taxon>Actinomycetota</taxon>
        <taxon>Actinomycetes</taxon>
        <taxon>Frankiales</taxon>
        <taxon>Frankiaceae</taxon>
        <taxon>Parafrankia</taxon>
    </lineage>
</organism>
<keyword evidence="5" id="KW-0378">Hydrolase</keyword>
<dbReference type="GO" id="GO:0016151">
    <property type="term" value="F:nickel cation binding"/>
    <property type="evidence" value="ECO:0007669"/>
    <property type="project" value="InterPro"/>
</dbReference>
<proteinExistence type="inferred from homology"/>
<keyword evidence="6" id="KW-0862">Zinc</keyword>
<gene>
    <name evidence="10" type="ORF">Ga0074812_1169</name>
</gene>
<sequence>MCGTCGCDRTDESAHETGPGAGAATRMLRLELDVLARNDETARENRAWLAARRTAAVNLMSSPGSGKTTLLEHTIPGLTGAVECAVIEGDQETRLDAERIRATGAPAVQVNTGTGCHLDAASVGRALRELDPLPGPGRLDPRRGALDPHRGSVVLIENVGNLVCPGLFDLGETARVVLTSVTEGEDKPTKYPHMYRAADLILLTKVDLLPWLAFDGDQFTDAVRQVNPSVRVLAVSANDGAGLSDWFSWLRALATAA</sequence>
<protein>
    <submittedName>
        <fullName evidence="10">Hydrogenase nickel incorporation protein HypB</fullName>
    </submittedName>
</protein>
<evidence type="ECO:0000256" key="2">
    <source>
        <dbReference type="ARBA" id="ARBA00022596"/>
    </source>
</evidence>
<evidence type="ECO:0000256" key="3">
    <source>
        <dbReference type="ARBA" id="ARBA00022723"/>
    </source>
</evidence>
<keyword evidence="11" id="KW-1185">Reference proteome</keyword>
<evidence type="ECO:0000313" key="11">
    <source>
        <dbReference type="Proteomes" id="UP000198802"/>
    </source>
</evidence>
<evidence type="ECO:0000313" key="10">
    <source>
        <dbReference type="EMBL" id="CUU57981.1"/>
    </source>
</evidence>
<dbReference type="PIRSF" id="PIRSF005624">
    <property type="entry name" value="Ni-bind_GTPase"/>
    <property type="match status" value="1"/>
</dbReference>
<dbReference type="InterPro" id="IPR003495">
    <property type="entry name" value="CobW/HypB/UreG_nucleotide-bd"/>
</dbReference>
<keyword evidence="4" id="KW-0547">Nucleotide-binding</keyword>
<accession>A0A0S4QR31</accession>
<comment type="similarity">
    <text evidence="1">Belongs to the SIMIBI class G3E GTPase family. HypB/HupM subfamily.</text>
</comment>
<keyword evidence="3" id="KW-0479">Metal-binding</keyword>
<feature type="domain" description="CobW/HypB/UreG nucleotide-binding" evidence="9">
    <location>
        <begin position="57"/>
        <end position="232"/>
    </location>
</feature>
<dbReference type="PANTHER" id="PTHR30134">
    <property type="entry name" value="HYDROGENASE PROTEIN ASSEMBLY PROTEIN, NICKEL CHAPERONE"/>
    <property type="match status" value="1"/>
</dbReference>
<keyword evidence="2" id="KW-0533">Nickel</keyword>
<feature type="region of interest" description="Disordered" evidence="8">
    <location>
        <begin position="1"/>
        <end position="21"/>
    </location>
</feature>
<evidence type="ECO:0000256" key="5">
    <source>
        <dbReference type="ARBA" id="ARBA00022801"/>
    </source>
</evidence>
<dbReference type="GO" id="GO:0008270">
    <property type="term" value="F:zinc ion binding"/>
    <property type="evidence" value="ECO:0007669"/>
    <property type="project" value="TreeGrafter"/>
</dbReference>
<dbReference type="EMBL" id="FAOZ01000016">
    <property type="protein sequence ID" value="CUU57981.1"/>
    <property type="molecule type" value="Genomic_DNA"/>
</dbReference>
<keyword evidence="7" id="KW-0342">GTP-binding</keyword>
<dbReference type="NCBIfam" id="TIGR00073">
    <property type="entry name" value="hypB"/>
    <property type="match status" value="1"/>
</dbReference>
<evidence type="ECO:0000256" key="7">
    <source>
        <dbReference type="ARBA" id="ARBA00023134"/>
    </source>
</evidence>
<evidence type="ECO:0000259" key="9">
    <source>
        <dbReference type="Pfam" id="PF02492"/>
    </source>
</evidence>
<reference evidence="11" key="1">
    <citation type="submission" date="2015-11" db="EMBL/GenBank/DDBJ databases">
        <authorList>
            <person name="Varghese N."/>
        </authorList>
    </citation>
    <scope>NUCLEOTIDE SEQUENCE [LARGE SCALE GENOMIC DNA]</scope>
    <source>
        <strain evidence="11">DSM 45899</strain>
    </source>
</reference>
<dbReference type="InterPro" id="IPR004392">
    <property type="entry name" value="Hyd_mat_HypB"/>
</dbReference>
<dbReference type="GO" id="GO:0003924">
    <property type="term" value="F:GTPase activity"/>
    <property type="evidence" value="ECO:0007669"/>
    <property type="project" value="InterPro"/>
</dbReference>
<evidence type="ECO:0000256" key="1">
    <source>
        <dbReference type="ARBA" id="ARBA00006211"/>
    </source>
</evidence>
<dbReference type="GO" id="GO:0051604">
    <property type="term" value="P:protein maturation"/>
    <property type="evidence" value="ECO:0007669"/>
    <property type="project" value="InterPro"/>
</dbReference>
<dbReference type="Pfam" id="PF02492">
    <property type="entry name" value="cobW"/>
    <property type="match status" value="1"/>
</dbReference>
<dbReference type="SUPFAM" id="SSF52540">
    <property type="entry name" value="P-loop containing nucleoside triphosphate hydrolases"/>
    <property type="match status" value="1"/>
</dbReference>
<dbReference type="AlphaFoldDB" id="A0A0S4QR31"/>
<evidence type="ECO:0000256" key="4">
    <source>
        <dbReference type="ARBA" id="ARBA00022741"/>
    </source>
</evidence>
<dbReference type="InterPro" id="IPR027417">
    <property type="entry name" value="P-loop_NTPase"/>
</dbReference>
<dbReference type="PANTHER" id="PTHR30134:SF2">
    <property type="entry name" value="HYDROGENASE MATURATION FACTOR HYPB"/>
    <property type="match status" value="1"/>
</dbReference>
<name>A0A0S4QR31_9ACTN</name>
<dbReference type="Gene3D" id="3.40.50.300">
    <property type="entry name" value="P-loop containing nucleotide triphosphate hydrolases"/>
    <property type="match status" value="1"/>
</dbReference>
<evidence type="ECO:0000256" key="8">
    <source>
        <dbReference type="SAM" id="MobiDB-lite"/>
    </source>
</evidence>
<dbReference type="Proteomes" id="UP000198802">
    <property type="component" value="Unassembled WGS sequence"/>
</dbReference>
<dbReference type="GO" id="GO:0005525">
    <property type="term" value="F:GTP binding"/>
    <property type="evidence" value="ECO:0007669"/>
    <property type="project" value="UniProtKB-KW"/>
</dbReference>